<dbReference type="EMBL" id="MZGX01000004">
    <property type="protein sequence ID" value="OPX45461.1"/>
    <property type="molecule type" value="Genomic_DNA"/>
</dbReference>
<evidence type="ECO:0000313" key="2">
    <source>
        <dbReference type="Proteomes" id="UP000191554"/>
    </source>
</evidence>
<protein>
    <submittedName>
        <fullName evidence="1">Uncharacterized protein</fullName>
    </submittedName>
</protein>
<sequence length="294" mass="33059">MNCGNADICLSNSRLSLEIAYPGEKYKGSRFDWTGFITQVTLDGMHTFCVPESLTPGAGSGGRGFCGEFGIENALGYEEACVGNCFTKIGVGQLRKPDNQPYDFFRNYEVLPSSSSVTAAAHKVLFRTNSARVDGYSCKYEKEIALAGDAFHISYSLTNTGSKKIDTTEYCHNFVGINQRPVSGAYKLKIPGRITLEKTTGDILESEGEVSWPEQQERREFYCTFKNYDTSGHYSWELFNRESGVGVRETDDFPVFKFALWGSKHVISPETFIKLEVEPDATVTWKRSYEFFYK</sequence>
<dbReference type="OrthoDB" id="5621785at2"/>
<reference evidence="1 2" key="1">
    <citation type="submission" date="2017-03" db="EMBL/GenBank/DDBJ databases">
        <title>Genome sequence of Clostridium hungatei DSM 14427.</title>
        <authorList>
            <person name="Poehlein A."/>
            <person name="Daniel R."/>
        </authorList>
    </citation>
    <scope>NUCLEOTIDE SEQUENCE [LARGE SCALE GENOMIC DNA]</scope>
    <source>
        <strain evidence="1 2">DSM 14427</strain>
    </source>
</reference>
<gene>
    <name evidence="1" type="ORF">CLHUN_08310</name>
</gene>
<dbReference type="STRING" id="48256.CLHUN_08310"/>
<organism evidence="1 2">
    <name type="scientific">Ruminiclostridium hungatei</name>
    <name type="common">Clostridium hungatei</name>
    <dbReference type="NCBI Taxonomy" id="48256"/>
    <lineage>
        <taxon>Bacteria</taxon>
        <taxon>Bacillati</taxon>
        <taxon>Bacillota</taxon>
        <taxon>Clostridia</taxon>
        <taxon>Eubacteriales</taxon>
        <taxon>Oscillospiraceae</taxon>
        <taxon>Ruminiclostridium</taxon>
    </lineage>
</organism>
<evidence type="ECO:0000313" key="1">
    <source>
        <dbReference type="EMBL" id="OPX45461.1"/>
    </source>
</evidence>
<dbReference type="GO" id="GO:0030246">
    <property type="term" value="F:carbohydrate binding"/>
    <property type="evidence" value="ECO:0007669"/>
    <property type="project" value="InterPro"/>
</dbReference>
<comment type="caution">
    <text evidence="1">The sequence shown here is derived from an EMBL/GenBank/DDBJ whole genome shotgun (WGS) entry which is preliminary data.</text>
</comment>
<dbReference type="Proteomes" id="UP000191554">
    <property type="component" value="Unassembled WGS sequence"/>
</dbReference>
<proteinExistence type="predicted"/>
<accession>A0A1V4SQB4</accession>
<dbReference type="AlphaFoldDB" id="A0A1V4SQB4"/>
<dbReference type="RefSeq" id="WP_117387018.1">
    <property type="nucleotide sequence ID" value="NZ_MZGX01000004.1"/>
</dbReference>
<dbReference type="InterPro" id="IPR014718">
    <property type="entry name" value="GH-type_carb-bd"/>
</dbReference>
<name>A0A1V4SQB4_RUMHU</name>
<keyword evidence="2" id="KW-1185">Reference proteome</keyword>
<dbReference type="Gene3D" id="2.70.98.10">
    <property type="match status" value="1"/>
</dbReference>